<accession>A0AAV2NYY6</accession>
<evidence type="ECO:0000256" key="1">
    <source>
        <dbReference type="SAM" id="MobiDB-lite"/>
    </source>
</evidence>
<feature type="domain" description="CSD" evidence="2">
    <location>
        <begin position="25"/>
        <end position="49"/>
    </location>
</feature>
<reference evidence="3" key="1">
    <citation type="submission" date="2024-04" db="EMBL/GenBank/DDBJ databases">
        <authorList>
            <consortium name="Molecular Ecology Group"/>
        </authorList>
    </citation>
    <scope>NUCLEOTIDE SEQUENCE</scope>
</reference>
<dbReference type="Proteomes" id="UP001497644">
    <property type="component" value="Chromosome 6"/>
</dbReference>
<feature type="region of interest" description="Disordered" evidence="1">
    <location>
        <begin position="46"/>
        <end position="70"/>
    </location>
</feature>
<evidence type="ECO:0000259" key="2">
    <source>
        <dbReference type="Pfam" id="PF00313"/>
    </source>
</evidence>
<proteinExistence type="predicted"/>
<sequence length="70" mass="8174">MDETEKQLEQPKAVQQKMVIANKVTGTVKWFNVKSGYGFINRNDTKEDVSEKETSRYKRTRASQLLYHHG</sequence>
<dbReference type="SUPFAM" id="SSF50249">
    <property type="entry name" value="Nucleic acid-binding proteins"/>
    <property type="match status" value="1"/>
</dbReference>
<dbReference type="InterPro" id="IPR050181">
    <property type="entry name" value="Cold_shock_domain"/>
</dbReference>
<dbReference type="AlphaFoldDB" id="A0AAV2NYY6"/>
<dbReference type="InterPro" id="IPR002059">
    <property type="entry name" value="CSP_DNA-bd"/>
</dbReference>
<gene>
    <name evidence="3" type="ORF">LPLAT_LOCUS11151</name>
</gene>
<protein>
    <recommendedName>
        <fullName evidence="2">CSD domain-containing protein</fullName>
    </recommendedName>
</protein>
<evidence type="ECO:0000313" key="4">
    <source>
        <dbReference type="Proteomes" id="UP001497644"/>
    </source>
</evidence>
<dbReference type="PANTHER" id="PTHR11544">
    <property type="entry name" value="COLD SHOCK DOMAIN CONTAINING PROTEINS"/>
    <property type="match status" value="1"/>
</dbReference>
<dbReference type="InterPro" id="IPR012340">
    <property type="entry name" value="NA-bd_OB-fold"/>
</dbReference>
<dbReference type="Pfam" id="PF00313">
    <property type="entry name" value="CSD"/>
    <property type="match status" value="1"/>
</dbReference>
<keyword evidence="4" id="KW-1185">Reference proteome</keyword>
<organism evidence="3 4">
    <name type="scientific">Lasius platythorax</name>
    <dbReference type="NCBI Taxonomy" id="488582"/>
    <lineage>
        <taxon>Eukaryota</taxon>
        <taxon>Metazoa</taxon>
        <taxon>Ecdysozoa</taxon>
        <taxon>Arthropoda</taxon>
        <taxon>Hexapoda</taxon>
        <taxon>Insecta</taxon>
        <taxon>Pterygota</taxon>
        <taxon>Neoptera</taxon>
        <taxon>Endopterygota</taxon>
        <taxon>Hymenoptera</taxon>
        <taxon>Apocrita</taxon>
        <taxon>Aculeata</taxon>
        <taxon>Formicoidea</taxon>
        <taxon>Formicidae</taxon>
        <taxon>Formicinae</taxon>
        <taxon>Lasius</taxon>
        <taxon>Lasius</taxon>
    </lineage>
</organism>
<dbReference type="Gene3D" id="2.40.50.140">
    <property type="entry name" value="Nucleic acid-binding proteins"/>
    <property type="match status" value="1"/>
</dbReference>
<name>A0AAV2NYY6_9HYME</name>
<dbReference type="CDD" id="cd04458">
    <property type="entry name" value="CSP_CDS"/>
    <property type="match status" value="1"/>
</dbReference>
<feature type="compositionally biased region" description="Basic and acidic residues" evidence="1">
    <location>
        <begin position="46"/>
        <end position="56"/>
    </location>
</feature>
<dbReference type="GO" id="GO:0003676">
    <property type="term" value="F:nucleic acid binding"/>
    <property type="evidence" value="ECO:0007669"/>
    <property type="project" value="InterPro"/>
</dbReference>
<evidence type="ECO:0000313" key="3">
    <source>
        <dbReference type="EMBL" id="CAL1685731.1"/>
    </source>
</evidence>
<dbReference type="EMBL" id="OZ034829">
    <property type="protein sequence ID" value="CAL1685731.1"/>
    <property type="molecule type" value="Genomic_DNA"/>
</dbReference>